<dbReference type="STRING" id="1035195.HMPREF9997_00001"/>
<evidence type="ECO:0000313" key="3">
    <source>
        <dbReference type="Proteomes" id="UP000010445"/>
    </source>
</evidence>
<dbReference type="EMBL" id="AMEM01000001">
    <property type="protein sequence ID" value="EKX92708.1"/>
    <property type="molecule type" value="Genomic_DNA"/>
</dbReference>
<protein>
    <submittedName>
        <fullName evidence="2">Uncharacterized protein</fullName>
    </submittedName>
</protein>
<dbReference type="HOGENOM" id="CLU_2664856_0_0_11"/>
<dbReference type="Proteomes" id="UP000010445">
    <property type="component" value="Unassembled WGS sequence"/>
</dbReference>
<dbReference type="RefSeq" id="WP_006061407.1">
    <property type="nucleotide sequence ID" value="NZ_KB290817.1"/>
</dbReference>
<proteinExistence type="predicted"/>
<keyword evidence="1" id="KW-0472">Membrane</keyword>
<sequence length="75" mass="8000">MQVLSGLVEAFVVELGLVFAKVFVLLLAPSSTRKTLINSSHNSNSGALLSMGWGERFMDVAPGRFVNGADMQGMV</sequence>
<comment type="caution">
    <text evidence="2">The sequence shown here is derived from an EMBL/GenBank/DDBJ whole genome shotgun (WGS) entry which is preliminary data.</text>
</comment>
<accession>L1MN76</accession>
<reference evidence="2 3" key="1">
    <citation type="submission" date="2012-05" db="EMBL/GenBank/DDBJ databases">
        <authorList>
            <person name="Weinstock G."/>
            <person name="Sodergren E."/>
            <person name="Lobos E.A."/>
            <person name="Fulton L."/>
            <person name="Fulton R."/>
            <person name="Courtney L."/>
            <person name="Fronick C."/>
            <person name="O'Laughlin M."/>
            <person name="Godfrey J."/>
            <person name="Wilson R.M."/>
            <person name="Miner T."/>
            <person name="Farmer C."/>
            <person name="Delehaunty K."/>
            <person name="Cordes M."/>
            <person name="Minx P."/>
            <person name="Tomlinson C."/>
            <person name="Chen J."/>
            <person name="Wollam A."/>
            <person name="Pepin K.H."/>
            <person name="Bhonagiri V."/>
            <person name="Zhang X."/>
            <person name="Suruliraj S."/>
            <person name="Warren W."/>
            <person name="Mitreva M."/>
            <person name="Mardis E.R."/>
            <person name="Wilson R.K."/>
        </authorList>
    </citation>
    <scope>NUCLEOTIDE SEQUENCE [LARGE SCALE GENOMIC DNA]</scope>
    <source>
        <strain evidence="2 3">F0235</strain>
    </source>
</reference>
<keyword evidence="3" id="KW-1185">Reference proteome</keyword>
<keyword evidence="1" id="KW-0812">Transmembrane</keyword>
<keyword evidence="1" id="KW-1133">Transmembrane helix</keyword>
<name>L1MN76_9CORY</name>
<evidence type="ECO:0000313" key="2">
    <source>
        <dbReference type="EMBL" id="EKX92708.1"/>
    </source>
</evidence>
<organism evidence="2 3">
    <name type="scientific">Corynebacterium durum F0235</name>
    <dbReference type="NCBI Taxonomy" id="1035195"/>
    <lineage>
        <taxon>Bacteria</taxon>
        <taxon>Bacillati</taxon>
        <taxon>Actinomycetota</taxon>
        <taxon>Actinomycetes</taxon>
        <taxon>Mycobacteriales</taxon>
        <taxon>Corynebacteriaceae</taxon>
        <taxon>Corynebacterium</taxon>
    </lineage>
</organism>
<gene>
    <name evidence="2" type="ORF">HMPREF9997_00001</name>
</gene>
<dbReference type="PATRIC" id="fig|1035195.3.peg.1"/>
<dbReference type="AlphaFoldDB" id="L1MN76"/>
<evidence type="ECO:0000256" key="1">
    <source>
        <dbReference type="SAM" id="Phobius"/>
    </source>
</evidence>
<feature type="transmembrane region" description="Helical" evidence="1">
    <location>
        <begin position="6"/>
        <end position="28"/>
    </location>
</feature>